<organism evidence="1 2">
    <name type="scientific">Mucor circinelloides f. circinelloides (strain 1006PhL)</name>
    <name type="common">Mucormycosis agent</name>
    <name type="synonym">Calyptromyces circinelloides</name>
    <dbReference type="NCBI Taxonomy" id="1220926"/>
    <lineage>
        <taxon>Eukaryota</taxon>
        <taxon>Fungi</taxon>
        <taxon>Fungi incertae sedis</taxon>
        <taxon>Mucoromycota</taxon>
        <taxon>Mucoromycotina</taxon>
        <taxon>Mucoromycetes</taxon>
        <taxon>Mucorales</taxon>
        <taxon>Mucorineae</taxon>
        <taxon>Mucoraceae</taxon>
        <taxon>Mucor</taxon>
    </lineage>
</organism>
<sequence>MLQLCSNTELESLSSAAVSCKPSKTLTNDQKSLVLAIRKLKRFMANDSDRITTWIYTTLKLRRSATPTDMTDPVNQALVDLITNCISFQEATNNTSSLDTLFQLVKKETLEMGWLLCLIGEKLPQLVTRRIHEHLILGFALNGNPYLGISNSDNDIVHISNHLFQHLLQGPRMQFVVQSVVDLLDQYLLWIKDNASLSTDLQRFTLGYLLSLPKISPALFQESWSTVFKRLLQNDTAGTAFLYEKTAKSSLVKTSDGVQDLVSVFPRWLTTIAFDSKGLIMKHALDVAIMLDTLAHDTRLDLTYLIPTGDKSIIDTLKPSFEQLDLKPTSIDLVQWTISIVSSSSSKQQRGVDDLKIPLFLLQLVILKDGESKEMAVDMFVQLITRLDRPTDLNSSLGARYLALNLVSSAESKWPGIFQLVLENIFSKAIAMHIADSEGSVNIEKILANLAMLFEPPDNTSPQQQPGFHAFQAYLTSHWRQVLLLFLNHPSMECRAMGYRVLTNSHFWEKSAHVEGCDPQTISKLLMDAWFRHIKGRYLRFGQEEEISVVDEQQRLIAYCCQQPDIAKTMLSFAIDGILGGALEIFPSVDVNALQQEKLSLFDKVRQEENEKFIPQQAHQTRKPPQFVTTIEFLTEEEFDVRDKIYVDNIQRTAALFFQFSEQANIEQFQDVSAHILSRLTSIWSPNAVPLDSYDDVLPRNIPYQCDIDIGNAFKDHPVLFLIFEKYTSVQNQQYSSSAANEIARSILVYFIVFWHMKEVVNIPTALRFATQLEETTRLILLLKPVLPQFLVDAYRVFPFMSAKDLGDILFQVVWYYLRWHPATSNQAQIPGIKAKTTVEVINDNELNEKCFKRLMSICESRLKLLESVPSWHQALQDVVSTLNTSSNG</sequence>
<evidence type="ECO:0000313" key="1">
    <source>
        <dbReference type="EMBL" id="EPB86854.1"/>
    </source>
</evidence>
<dbReference type="Proteomes" id="UP000014254">
    <property type="component" value="Unassembled WGS sequence"/>
</dbReference>
<dbReference type="STRING" id="1220926.S2JAZ5"/>
<dbReference type="OMA" id="MECRAMG"/>
<name>S2JAZ5_MUCC1</name>
<evidence type="ECO:0000313" key="2">
    <source>
        <dbReference type="Proteomes" id="UP000014254"/>
    </source>
</evidence>
<dbReference type="eggNOG" id="ENOG502THKN">
    <property type="taxonomic scope" value="Eukaryota"/>
</dbReference>
<dbReference type="AlphaFoldDB" id="S2JAZ5"/>
<evidence type="ECO:0008006" key="3">
    <source>
        <dbReference type="Google" id="ProtNLM"/>
    </source>
</evidence>
<dbReference type="EMBL" id="KE123980">
    <property type="protein sequence ID" value="EPB86854.1"/>
    <property type="molecule type" value="Genomic_DNA"/>
</dbReference>
<protein>
    <recommendedName>
        <fullName evidence="3">Integrator complex subunit 5 C-terminal domain-containing protein</fullName>
    </recommendedName>
</protein>
<gene>
    <name evidence="1" type="ORF">HMPREF1544_06379</name>
</gene>
<proteinExistence type="predicted"/>
<dbReference type="InParanoid" id="S2JAZ5"/>
<dbReference type="VEuPathDB" id="FungiDB:HMPREF1544_06379"/>
<accession>S2JAZ5</accession>
<dbReference type="OrthoDB" id="69088at2759"/>
<reference evidence="2" key="1">
    <citation type="submission" date="2013-05" db="EMBL/GenBank/DDBJ databases">
        <title>The Genome sequence of Mucor circinelloides f. circinelloides 1006PhL.</title>
        <authorList>
            <consortium name="The Broad Institute Genomics Platform"/>
            <person name="Cuomo C."/>
            <person name="Earl A."/>
            <person name="Findley K."/>
            <person name="Lee S.C."/>
            <person name="Walker B."/>
            <person name="Young S."/>
            <person name="Zeng Q."/>
            <person name="Gargeya S."/>
            <person name="Fitzgerald M."/>
            <person name="Haas B."/>
            <person name="Abouelleil A."/>
            <person name="Allen A.W."/>
            <person name="Alvarado L."/>
            <person name="Arachchi H.M."/>
            <person name="Berlin A.M."/>
            <person name="Chapman S.B."/>
            <person name="Gainer-Dewar J."/>
            <person name="Goldberg J."/>
            <person name="Griggs A."/>
            <person name="Gujja S."/>
            <person name="Hansen M."/>
            <person name="Howarth C."/>
            <person name="Imamovic A."/>
            <person name="Ireland A."/>
            <person name="Larimer J."/>
            <person name="McCowan C."/>
            <person name="Murphy C."/>
            <person name="Pearson M."/>
            <person name="Poon T.W."/>
            <person name="Priest M."/>
            <person name="Roberts A."/>
            <person name="Saif S."/>
            <person name="Shea T."/>
            <person name="Sisk P."/>
            <person name="Sykes S."/>
            <person name="Wortman J."/>
            <person name="Nusbaum C."/>
            <person name="Birren B."/>
        </authorList>
    </citation>
    <scope>NUCLEOTIDE SEQUENCE [LARGE SCALE GENOMIC DNA]</scope>
    <source>
        <strain evidence="2">1006PhL</strain>
    </source>
</reference>
<keyword evidence="2" id="KW-1185">Reference proteome</keyword>